<dbReference type="Proteomes" id="UP001632038">
    <property type="component" value="Unassembled WGS sequence"/>
</dbReference>
<organism evidence="9 10">
    <name type="scientific">Castilleja foliolosa</name>
    <dbReference type="NCBI Taxonomy" id="1961234"/>
    <lineage>
        <taxon>Eukaryota</taxon>
        <taxon>Viridiplantae</taxon>
        <taxon>Streptophyta</taxon>
        <taxon>Embryophyta</taxon>
        <taxon>Tracheophyta</taxon>
        <taxon>Spermatophyta</taxon>
        <taxon>Magnoliopsida</taxon>
        <taxon>eudicotyledons</taxon>
        <taxon>Gunneridae</taxon>
        <taxon>Pentapetalae</taxon>
        <taxon>asterids</taxon>
        <taxon>lamiids</taxon>
        <taxon>Lamiales</taxon>
        <taxon>Orobanchaceae</taxon>
        <taxon>Pedicularideae</taxon>
        <taxon>Castillejinae</taxon>
        <taxon>Castilleja</taxon>
    </lineage>
</organism>
<keyword evidence="6" id="KW-0964">Secreted</keyword>
<evidence type="ECO:0000256" key="1">
    <source>
        <dbReference type="ARBA" id="ARBA00022679"/>
    </source>
</evidence>
<keyword evidence="4 6" id="KW-0326">Glycosidase</keyword>
<dbReference type="PIRSF" id="PIRSF005604">
    <property type="entry name" value="XET"/>
    <property type="match status" value="1"/>
</dbReference>
<comment type="function">
    <text evidence="6">Catalyzes xyloglucan endohydrolysis (XEH) and/or endotransglycosylation (XET). Cleaves and religates xyloglucan polymers, an essential constituent of the primary cell wall, and thereby participates in cell wall construction of growing tissues.</text>
</comment>
<dbReference type="GO" id="GO:0048046">
    <property type="term" value="C:apoplast"/>
    <property type="evidence" value="ECO:0007669"/>
    <property type="project" value="UniProtKB-SubCell"/>
</dbReference>
<accession>A0ABD3ES40</accession>
<evidence type="ECO:0000256" key="7">
    <source>
        <dbReference type="SAM" id="MobiDB-lite"/>
    </source>
</evidence>
<keyword evidence="3" id="KW-1015">Disulfide bond</keyword>
<evidence type="ECO:0000256" key="6">
    <source>
        <dbReference type="RuleBase" id="RU361120"/>
    </source>
</evidence>
<dbReference type="PANTHER" id="PTHR31062">
    <property type="entry name" value="XYLOGLUCAN ENDOTRANSGLUCOSYLASE/HYDROLASE PROTEIN 8-RELATED"/>
    <property type="match status" value="1"/>
</dbReference>
<keyword evidence="6" id="KW-0052">Apoplast</keyword>
<evidence type="ECO:0000313" key="9">
    <source>
        <dbReference type="EMBL" id="KAL3655849.1"/>
    </source>
</evidence>
<dbReference type="EC" id="2.4.1.207" evidence="6"/>
<dbReference type="Pfam" id="PF06955">
    <property type="entry name" value="XET_C"/>
    <property type="match status" value="1"/>
</dbReference>
<proteinExistence type="inferred from homology"/>
<evidence type="ECO:0000313" key="10">
    <source>
        <dbReference type="Proteomes" id="UP001632038"/>
    </source>
</evidence>
<sequence>MEMCNVMHSILQKNISNLSLLFFLCITATTTVVAFNVTTLTFEQSYSPLFSKFNIQRSPDDRTARLLLNRFSGSGIISSDYYNYGFFSASIKMPSEHTAGVCVAFYTSNVDTFEKNHDELDIEFLGNIKGKPWRFQTNMYGNGSVSRGREERYRMWFDPTKASHRYSILWTPKNIIFYVDKTPIREVVHNVNMKGDYPSKPMSVYATIWDASTWATNGGQEKVNYEYEPFVAEFKDLVLEGCIVDPTEQILSSNCTDSIAQLVAKDFATITAEGRESMKLFREKYMYYSYCYDNLRYPVIPPECVIVPSERDMFKESGRLREKMKFHGSHGSSHRRHHRGRSRRRSKEATM</sequence>
<dbReference type="InterPro" id="IPR013320">
    <property type="entry name" value="ConA-like_dom_sf"/>
</dbReference>
<comment type="caution">
    <text evidence="9">The sequence shown here is derived from an EMBL/GenBank/DDBJ whole genome shotgun (WGS) entry which is preliminary data.</text>
</comment>
<evidence type="ECO:0000256" key="3">
    <source>
        <dbReference type="ARBA" id="ARBA00023157"/>
    </source>
</evidence>
<dbReference type="InterPro" id="IPR000757">
    <property type="entry name" value="Beta-glucanase-like"/>
</dbReference>
<dbReference type="GO" id="GO:0071555">
    <property type="term" value="P:cell wall organization"/>
    <property type="evidence" value="ECO:0007669"/>
    <property type="project" value="UniProtKB-KW"/>
</dbReference>
<protein>
    <recommendedName>
        <fullName evidence="6">Xyloglucan endotransglucosylase/hydrolase</fullName>
        <ecNumber evidence="6">2.4.1.207</ecNumber>
    </recommendedName>
</protein>
<keyword evidence="2 6" id="KW-0378">Hydrolase</keyword>
<comment type="similarity">
    <text evidence="6">Belongs to the glycosyl hydrolase 16 family.</text>
</comment>
<feature type="compositionally biased region" description="Basic residues" evidence="7">
    <location>
        <begin position="326"/>
        <end position="351"/>
    </location>
</feature>
<keyword evidence="6" id="KW-0134">Cell wall</keyword>
<keyword evidence="1 6" id="KW-0808">Transferase</keyword>
<dbReference type="GO" id="GO:0016762">
    <property type="term" value="F:xyloglucan:xyloglucosyl transferase activity"/>
    <property type="evidence" value="ECO:0007669"/>
    <property type="project" value="UniProtKB-EC"/>
</dbReference>
<dbReference type="SUPFAM" id="SSF49899">
    <property type="entry name" value="Concanavalin A-like lectins/glucanases"/>
    <property type="match status" value="1"/>
</dbReference>
<feature type="region of interest" description="Disordered" evidence="7">
    <location>
        <begin position="325"/>
        <end position="351"/>
    </location>
</feature>
<evidence type="ECO:0000256" key="2">
    <source>
        <dbReference type="ARBA" id="ARBA00022801"/>
    </source>
</evidence>
<name>A0ABD3ES40_9LAMI</name>
<dbReference type="InterPro" id="IPR016455">
    <property type="entry name" value="XTH"/>
</dbReference>
<dbReference type="AlphaFoldDB" id="A0ABD3ES40"/>
<evidence type="ECO:0000256" key="4">
    <source>
        <dbReference type="ARBA" id="ARBA00023295"/>
    </source>
</evidence>
<comment type="PTM">
    <text evidence="6">Contains at least one intrachain disulfide bond essential for its enzymatic activity.</text>
</comment>
<comment type="subcellular location">
    <subcellularLocation>
        <location evidence="6">Secreted</location>
        <location evidence="6">Cell wall</location>
    </subcellularLocation>
    <subcellularLocation>
        <location evidence="6">Secreted</location>
        <location evidence="6">Extracellular space</location>
        <location evidence="6">Apoplast</location>
    </subcellularLocation>
</comment>
<dbReference type="InterPro" id="IPR010713">
    <property type="entry name" value="XET_C"/>
</dbReference>
<evidence type="ECO:0000259" key="8">
    <source>
        <dbReference type="PROSITE" id="PS51762"/>
    </source>
</evidence>
<gene>
    <name evidence="9" type="ORF">CASFOL_000245</name>
</gene>
<feature type="active site" description="Nucleophile" evidence="5">
    <location>
        <position position="119"/>
    </location>
</feature>
<dbReference type="PROSITE" id="PS51762">
    <property type="entry name" value="GH16_2"/>
    <property type="match status" value="1"/>
</dbReference>
<keyword evidence="10" id="KW-1185">Reference proteome</keyword>
<dbReference type="EMBL" id="JAVIJP010000001">
    <property type="protein sequence ID" value="KAL3655849.1"/>
    <property type="molecule type" value="Genomic_DNA"/>
</dbReference>
<dbReference type="Pfam" id="PF00722">
    <property type="entry name" value="Glyco_hydro_16"/>
    <property type="match status" value="1"/>
</dbReference>
<feature type="active site" description="Proton donor" evidence="5">
    <location>
        <position position="123"/>
    </location>
</feature>
<reference evidence="10" key="1">
    <citation type="journal article" date="2024" name="IScience">
        <title>Strigolactones Initiate the Formation of Haustorium-like Structures in Castilleja.</title>
        <authorList>
            <person name="Buerger M."/>
            <person name="Peterson D."/>
            <person name="Chory J."/>
        </authorList>
    </citation>
    <scope>NUCLEOTIDE SEQUENCE [LARGE SCALE GENOMIC DNA]</scope>
</reference>
<evidence type="ECO:0000256" key="5">
    <source>
        <dbReference type="PIRSR" id="PIRSR005604-1"/>
    </source>
</evidence>
<feature type="domain" description="GH16" evidence="8">
    <location>
        <begin position="40"/>
        <end position="234"/>
    </location>
</feature>
<dbReference type="Gene3D" id="2.60.120.200">
    <property type="match status" value="1"/>
</dbReference>
<keyword evidence="6" id="KW-0961">Cell wall biogenesis/degradation</keyword>
<dbReference type="InterPro" id="IPR044791">
    <property type="entry name" value="Beta-glucanase/XTH"/>
</dbReference>
<dbReference type="GO" id="GO:0016798">
    <property type="term" value="F:hydrolase activity, acting on glycosyl bonds"/>
    <property type="evidence" value="ECO:0007669"/>
    <property type="project" value="UniProtKB-KW"/>
</dbReference>